<name>A0A1H9DGE1_9GAMM</name>
<keyword evidence="1" id="KW-1133">Transmembrane helix</keyword>
<accession>A0A1H9DGE1</accession>
<dbReference type="STRING" id="988801.SAMN05216522_101273"/>
<evidence type="ECO:0000313" key="3">
    <source>
        <dbReference type="Proteomes" id="UP000242515"/>
    </source>
</evidence>
<dbReference type="OrthoDB" id="9839944at2"/>
<dbReference type="RefSeq" id="WP_092671626.1">
    <property type="nucleotide sequence ID" value="NZ_FOGC01000001.1"/>
</dbReference>
<evidence type="ECO:0000256" key="1">
    <source>
        <dbReference type="SAM" id="Phobius"/>
    </source>
</evidence>
<evidence type="ECO:0000313" key="2">
    <source>
        <dbReference type="EMBL" id="SEQ12544.1"/>
    </source>
</evidence>
<organism evidence="2 3">
    <name type="scientific">Rosenbergiella nectarea</name>
    <dbReference type="NCBI Taxonomy" id="988801"/>
    <lineage>
        <taxon>Bacteria</taxon>
        <taxon>Pseudomonadati</taxon>
        <taxon>Pseudomonadota</taxon>
        <taxon>Gammaproteobacteria</taxon>
        <taxon>Enterobacterales</taxon>
        <taxon>Erwiniaceae</taxon>
        <taxon>Rosenbergiella</taxon>
    </lineage>
</organism>
<dbReference type="AlphaFoldDB" id="A0A1H9DGE1"/>
<keyword evidence="3" id="KW-1185">Reference proteome</keyword>
<keyword evidence="1" id="KW-0812">Transmembrane</keyword>
<dbReference type="EMBL" id="FOGC01000001">
    <property type="protein sequence ID" value="SEQ12544.1"/>
    <property type="molecule type" value="Genomic_DNA"/>
</dbReference>
<feature type="transmembrane region" description="Helical" evidence="1">
    <location>
        <begin position="75"/>
        <end position="94"/>
    </location>
</feature>
<dbReference type="Proteomes" id="UP000242515">
    <property type="component" value="Unassembled WGS sequence"/>
</dbReference>
<reference evidence="3" key="1">
    <citation type="submission" date="2016-10" db="EMBL/GenBank/DDBJ databases">
        <authorList>
            <person name="Varghese N."/>
            <person name="Submissions S."/>
        </authorList>
    </citation>
    <scope>NUCLEOTIDE SEQUENCE [LARGE SCALE GENOMIC DNA]</scope>
    <source>
        <strain evidence="3">8N4</strain>
    </source>
</reference>
<gene>
    <name evidence="2" type="ORF">SAMN05216522_101273</name>
</gene>
<feature type="transmembrane region" description="Helical" evidence="1">
    <location>
        <begin position="129"/>
        <end position="150"/>
    </location>
</feature>
<feature type="transmembrane region" description="Helical" evidence="1">
    <location>
        <begin position="162"/>
        <end position="180"/>
    </location>
</feature>
<protein>
    <submittedName>
        <fullName evidence="2">Uncharacterized protein</fullName>
    </submittedName>
</protein>
<feature type="transmembrane region" description="Helical" evidence="1">
    <location>
        <begin position="40"/>
        <end position="63"/>
    </location>
</feature>
<feature type="transmembrane region" description="Helical" evidence="1">
    <location>
        <begin position="100"/>
        <end position="117"/>
    </location>
</feature>
<sequence length="184" mass="19759">MTTSIKMLAFSACLTIVSLAVSLSRSNLLWVSDINYSFLLQVALPHLGIAVSSVIGGFGGALLLNRARDKSLYEVALPLSFVALGLLIGGLFIINGPYVLMYTLVCPPLIGFGAIRLSELLPFIRKRGINLTLIVLLLLPNIALFCVGMTSTDWVMVIDFGTGFRVLFGALTGGLAVNIMQKPR</sequence>
<keyword evidence="1" id="KW-0472">Membrane</keyword>
<proteinExistence type="predicted"/>